<sequence length="197" mass="22531">MDKFEELKEKVIKGLGFKKEEEIAEEEIKSFPYLDPKELLDILGLTIKSDEQNKLTTFLCQLSAFTEDSQFNISFNAPSSTGKSYIPLEIAKLFPKSSDLEEEKDVIELGYCSPKAFFHDHSRYDSKTKLIIVNLERKIIIFLDQPHFQLLHHLRPILSHDKKEILVKITDKSKGGGQRTKNILIRGFPAVIFCSAG</sequence>
<dbReference type="AlphaFoldDB" id="X1HD96"/>
<dbReference type="EMBL" id="BARU01023601">
    <property type="protein sequence ID" value="GAH55005.1"/>
    <property type="molecule type" value="Genomic_DNA"/>
</dbReference>
<comment type="caution">
    <text evidence="1">The sequence shown here is derived from an EMBL/GenBank/DDBJ whole genome shotgun (WGS) entry which is preliminary data.</text>
</comment>
<evidence type="ECO:0000313" key="1">
    <source>
        <dbReference type="EMBL" id="GAH55005.1"/>
    </source>
</evidence>
<gene>
    <name evidence="1" type="ORF">S03H2_38278</name>
</gene>
<accession>X1HD96</accession>
<organism evidence="1">
    <name type="scientific">marine sediment metagenome</name>
    <dbReference type="NCBI Taxonomy" id="412755"/>
    <lineage>
        <taxon>unclassified sequences</taxon>
        <taxon>metagenomes</taxon>
        <taxon>ecological metagenomes</taxon>
    </lineage>
</organism>
<feature type="non-terminal residue" evidence="1">
    <location>
        <position position="197"/>
    </location>
</feature>
<name>X1HD96_9ZZZZ</name>
<protein>
    <submittedName>
        <fullName evidence="1">Uncharacterized protein</fullName>
    </submittedName>
</protein>
<reference evidence="1" key="1">
    <citation type="journal article" date="2014" name="Front. Microbiol.">
        <title>High frequency of phylogenetically diverse reductive dehalogenase-homologous genes in deep subseafloor sedimentary metagenomes.</title>
        <authorList>
            <person name="Kawai M."/>
            <person name="Futagami T."/>
            <person name="Toyoda A."/>
            <person name="Takaki Y."/>
            <person name="Nishi S."/>
            <person name="Hori S."/>
            <person name="Arai W."/>
            <person name="Tsubouchi T."/>
            <person name="Morono Y."/>
            <person name="Uchiyama I."/>
            <person name="Ito T."/>
            <person name="Fujiyama A."/>
            <person name="Inagaki F."/>
            <person name="Takami H."/>
        </authorList>
    </citation>
    <scope>NUCLEOTIDE SEQUENCE</scope>
    <source>
        <strain evidence="1">Expedition CK06-06</strain>
    </source>
</reference>
<proteinExistence type="predicted"/>